<dbReference type="PANTHER" id="PTHR48228">
    <property type="entry name" value="SUCCINYL-COA--D-CITRAMALATE COA-TRANSFERASE"/>
    <property type="match status" value="1"/>
</dbReference>
<evidence type="ECO:0000313" key="2">
    <source>
        <dbReference type="Proteomes" id="UP000580517"/>
    </source>
</evidence>
<evidence type="ECO:0000313" key="1">
    <source>
        <dbReference type="EMBL" id="NYT37176.1"/>
    </source>
</evidence>
<dbReference type="Proteomes" id="UP000580517">
    <property type="component" value="Unassembled WGS sequence"/>
</dbReference>
<dbReference type="InterPro" id="IPR044855">
    <property type="entry name" value="CoA-Trfase_III_dom3_sf"/>
</dbReference>
<dbReference type="GO" id="GO:0016740">
    <property type="term" value="F:transferase activity"/>
    <property type="evidence" value="ECO:0007669"/>
    <property type="project" value="UniProtKB-KW"/>
</dbReference>
<proteinExistence type="predicted"/>
<dbReference type="AlphaFoldDB" id="A0A853FGQ3"/>
<dbReference type="Pfam" id="PF02515">
    <property type="entry name" value="CoA_transf_3"/>
    <property type="match status" value="1"/>
</dbReference>
<organism evidence="1 2">
    <name type="scientific">Allopusillimonas soli</name>
    <dbReference type="NCBI Taxonomy" id="659016"/>
    <lineage>
        <taxon>Bacteria</taxon>
        <taxon>Pseudomonadati</taxon>
        <taxon>Pseudomonadota</taxon>
        <taxon>Betaproteobacteria</taxon>
        <taxon>Burkholderiales</taxon>
        <taxon>Alcaligenaceae</taxon>
        <taxon>Allopusillimonas</taxon>
    </lineage>
</organism>
<comment type="caution">
    <text evidence="1">The sequence shown here is derived from an EMBL/GenBank/DDBJ whole genome shotgun (WGS) entry which is preliminary data.</text>
</comment>
<dbReference type="SUPFAM" id="SSF89796">
    <property type="entry name" value="CoA-transferase family III (CaiB/BaiF)"/>
    <property type="match status" value="1"/>
</dbReference>
<accession>A0A853FGQ3</accession>
<dbReference type="InterPro" id="IPR050509">
    <property type="entry name" value="CoA-transferase_III"/>
</dbReference>
<keyword evidence="2" id="KW-1185">Reference proteome</keyword>
<protein>
    <submittedName>
        <fullName evidence="1">CoA transferase</fullName>
    </submittedName>
</protein>
<dbReference type="Gene3D" id="3.30.1540.10">
    <property type="entry name" value="formyl-coa transferase, domain 3"/>
    <property type="match status" value="1"/>
</dbReference>
<dbReference type="EMBL" id="JACCEW010000003">
    <property type="protein sequence ID" value="NYT37176.1"/>
    <property type="molecule type" value="Genomic_DNA"/>
</dbReference>
<dbReference type="RefSeq" id="WP_129969656.1">
    <property type="nucleotide sequence ID" value="NZ_JACCEW010000003.1"/>
</dbReference>
<sequence>MDQAFLPLAGLRVVEMSHMIMGPSCGMFLGFLGAEVIKVEPPGGDKTRWLTGMGRPMFPLFNRGKKSVQLDLATESGRAALNRLLETADVFVENFRDSALAKAGADPEHLRKQFPGLIVASCKGFLSGPYQNRTALDEVVQMMTGLAYMTGPTGTPLRVGSSANDIMGGLFAAFSVLAALLERGKTGRGREMRVGLFENCLLLVAQHMVQFELEGKNPPPMPEREFSWPIYDIFTDRNGRQIFVGAVTEGQWKTVCTLLGLTDFLADSRLATRMDQIEARSWTIPLVAEKIAALDADALGRQFEAHGIPFSPIAKPCDMYQDPHVMRPGGMATSQCADGTRFRAPSLPFEVDGDMLTGGGDVPAPGQDTEEVLAALGMDDAAIAGACGERAVAP</sequence>
<dbReference type="OrthoDB" id="5294844at2"/>
<name>A0A853FGQ3_9BURK</name>
<keyword evidence="1" id="KW-0808">Transferase</keyword>
<dbReference type="PANTHER" id="PTHR48228:SF7">
    <property type="entry name" value="FATTY ACYL-COA TRANSFERASE RV3272-RELATED"/>
    <property type="match status" value="1"/>
</dbReference>
<dbReference type="InterPro" id="IPR023606">
    <property type="entry name" value="CoA-Trfase_III_dom_1_sf"/>
</dbReference>
<gene>
    <name evidence="1" type="ORF">H0A68_09865</name>
</gene>
<dbReference type="Gene3D" id="3.40.50.10540">
    <property type="entry name" value="Crotonobetainyl-coa:carnitine coa-transferase, domain 1"/>
    <property type="match status" value="1"/>
</dbReference>
<reference evidence="1 2" key="1">
    <citation type="submission" date="2020-07" db="EMBL/GenBank/DDBJ databases">
        <title>Taxonomic revisions and descriptions of new bacterial species based on genomic comparisons in the high-G+C-content subgroup of the family Alcaligenaceae.</title>
        <authorList>
            <person name="Szabo A."/>
            <person name="Felfoldi T."/>
        </authorList>
    </citation>
    <scope>NUCLEOTIDE SEQUENCE [LARGE SCALE GENOMIC DNA]</scope>
    <source>
        <strain evidence="1 2">DSM 25264</strain>
    </source>
</reference>
<dbReference type="InterPro" id="IPR003673">
    <property type="entry name" value="CoA-Trfase_fam_III"/>
</dbReference>